<reference evidence="2 3" key="2">
    <citation type="submission" date="2019-09" db="EMBL/GenBank/DDBJ databases">
        <title>Complete Genome Sequence and Methylome Analysis of free living Spirochaetas.</title>
        <authorList>
            <person name="Leshcheva N."/>
            <person name="Mikheeva N."/>
        </authorList>
    </citation>
    <scope>NUCLEOTIDE SEQUENCE [LARGE SCALE GENOMIC DNA]</scope>
    <source>
        <strain evidence="2 3">P</strain>
    </source>
</reference>
<organism evidence="2 3">
    <name type="scientific">Thiospirochaeta perfilievii</name>
    <dbReference type="NCBI Taxonomy" id="252967"/>
    <lineage>
        <taxon>Bacteria</taxon>
        <taxon>Pseudomonadati</taxon>
        <taxon>Spirochaetota</taxon>
        <taxon>Spirochaetia</taxon>
        <taxon>Spirochaetales</taxon>
        <taxon>Spirochaetaceae</taxon>
        <taxon>Thiospirochaeta</taxon>
    </lineage>
</organism>
<evidence type="ECO:0000313" key="3">
    <source>
        <dbReference type="Proteomes" id="UP000323824"/>
    </source>
</evidence>
<keyword evidence="1" id="KW-0472">Membrane</keyword>
<keyword evidence="1" id="KW-1133">Transmembrane helix</keyword>
<sequence>MSLKGYKVKIFIYKKSWNKSYKGDVLLYLIGSAILYITSIFIYDYMPLRLMVSYTVIFNLLYLDKLIGDFKGDRKHFEILEDIHD</sequence>
<dbReference type="KEGG" id="sper:EW093_11275"/>
<protein>
    <submittedName>
        <fullName evidence="2">Uncharacterized protein</fullName>
    </submittedName>
</protein>
<proteinExistence type="predicted"/>
<feature type="transmembrane region" description="Helical" evidence="1">
    <location>
        <begin position="21"/>
        <end position="42"/>
    </location>
</feature>
<dbReference type="EMBL" id="CP035807">
    <property type="protein sequence ID" value="QEN05269.1"/>
    <property type="molecule type" value="Genomic_DNA"/>
</dbReference>
<name>A0A5C1QE60_9SPIO</name>
<evidence type="ECO:0000313" key="2">
    <source>
        <dbReference type="EMBL" id="QEN05269.1"/>
    </source>
</evidence>
<evidence type="ECO:0000256" key="1">
    <source>
        <dbReference type="SAM" id="Phobius"/>
    </source>
</evidence>
<dbReference type="RefSeq" id="WP_149568507.1">
    <property type="nucleotide sequence ID" value="NZ_CP035807.1"/>
</dbReference>
<keyword evidence="1" id="KW-0812">Transmembrane</keyword>
<reference evidence="2 3" key="1">
    <citation type="submission" date="2019-02" db="EMBL/GenBank/DDBJ databases">
        <authorList>
            <person name="Fomenkov A."/>
            <person name="Dubinina G."/>
            <person name="Grabovich M."/>
            <person name="Vincze T."/>
            <person name="Roberts R.J."/>
        </authorList>
    </citation>
    <scope>NUCLEOTIDE SEQUENCE [LARGE SCALE GENOMIC DNA]</scope>
    <source>
        <strain evidence="2 3">P</strain>
    </source>
</reference>
<gene>
    <name evidence="2" type="ORF">EW093_11275</name>
</gene>
<dbReference type="AlphaFoldDB" id="A0A5C1QE60"/>
<accession>A0A5C1QE60</accession>
<keyword evidence="3" id="KW-1185">Reference proteome</keyword>
<dbReference type="Proteomes" id="UP000323824">
    <property type="component" value="Chromosome"/>
</dbReference>